<dbReference type="PANTHER" id="PTHR30290">
    <property type="entry name" value="PERIPLASMIC BINDING COMPONENT OF ABC TRANSPORTER"/>
    <property type="match status" value="1"/>
</dbReference>
<dbReference type="InterPro" id="IPR000914">
    <property type="entry name" value="SBP_5_dom"/>
</dbReference>
<dbReference type="Gene3D" id="3.40.190.10">
    <property type="entry name" value="Periplasmic binding protein-like II"/>
    <property type="match status" value="1"/>
</dbReference>
<evidence type="ECO:0000256" key="1">
    <source>
        <dbReference type="SAM" id="SignalP"/>
    </source>
</evidence>
<dbReference type="AlphaFoldDB" id="E1QHJ5"/>
<accession>E1QHJ5</accession>
<dbReference type="eggNOG" id="COG0747">
    <property type="taxonomic scope" value="Bacteria"/>
</dbReference>
<reference evidence="3 4" key="1">
    <citation type="journal article" date="2010" name="Stand. Genomic Sci.">
        <title>Complete genome sequence of Desulfarculus baarsii type strain (2st14).</title>
        <authorList>
            <person name="Sun H."/>
            <person name="Spring S."/>
            <person name="Lapidus A."/>
            <person name="Davenport K."/>
            <person name="Del Rio T.G."/>
            <person name="Tice H."/>
            <person name="Nolan M."/>
            <person name="Copeland A."/>
            <person name="Cheng J.F."/>
            <person name="Lucas S."/>
            <person name="Tapia R."/>
            <person name="Goodwin L."/>
            <person name="Pitluck S."/>
            <person name="Ivanova N."/>
            <person name="Pagani I."/>
            <person name="Mavromatis K."/>
            <person name="Ovchinnikova G."/>
            <person name="Pati A."/>
            <person name="Chen A."/>
            <person name="Palaniappan K."/>
            <person name="Hauser L."/>
            <person name="Chang Y.J."/>
            <person name="Jeffries C.D."/>
            <person name="Detter J.C."/>
            <person name="Han C."/>
            <person name="Rohde M."/>
            <person name="Brambilla E."/>
            <person name="Goker M."/>
            <person name="Woyke T."/>
            <person name="Bristow J."/>
            <person name="Eisen J.A."/>
            <person name="Markowitz V."/>
            <person name="Hugenholtz P."/>
            <person name="Kyrpides N.C."/>
            <person name="Klenk H.P."/>
            <person name="Land M."/>
        </authorList>
    </citation>
    <scope>NUCLEOTIDE SEQUENCE [LARGE SCALE GENOMIC DNA]</scope>
    <source>
        <strain evidence="4">ATCC 33931 / DSM 2075 / LMG 7858 / VKM B-1802 / 2st14</strain>
    </source>
</reference>
<evidence type="ECO:0000313" key="3">
    <source>
        <dbReference type="EMBL" id="ADK85038.1"/>
    </source>
</evidence>
<dbReference type="RefSeq" id="WP_013258491.1">
    <property type="nucleotide sequence ID" value="NC_014365.1"/>
</dbReference>
<dbReference type="InterPro" id="IPR039424">
    <property type="entry name" value="SBP_5"/>
</dbReference>
<organism evidence="3 4">
    <name type="scientific">Desulfarculus baarsii (strain ATCC 33931 / DSM 2075 / LMG 7858 / VKM B-1802 / 2st14)</name>
    <dbReference type="NCBI Taxonomy" id="644282"/>
    <lineage>
        <taxon>Bacteria</taxon>
        <taxon>Pseudomonadati</taxon>
        <taxon>Thermodesulfobacteriota</taxon>
        <taxon>Desulfarculia</taxon>
        <taxon>Desulfarculales</taxon>
        <taxon>Desulfarculaceae</taxon>
        <taxon>Desulfarculus</taxon>
    </lineage>
</organism>
<protein>
    <submittedName>
        <fullName evidence="3">Extracellular solute-binding protein family 5</fullName>
    </submittedName>
</protein>
<dbReference type="GO" id="GO:0043190">
    <property type="term" value="C:ATP-binding cassette (ABC) transporter complex"/>
    <property type="evidence" value="ECO:0007669"/>
    <property type="project" value="InterPro"/>
</dbReference>
<dbReference type="EMBL" id="CP002085">
    <property type="protein sequence ID" value="ADK85038.1"/>
    <property type="molecule type" value="Genomic_DNA"/>
</dbReference>
<dbReference type="Gene3D" id="3.10.105.10">
    <property type="entry name" value="Dipeptide-binding Protein, Domain 3"/>
    <property type="match status" value="1"/>
</dbReference>
<dbReference type="GO" id="GO:0015833">
    <property type="term" value="P:peptide transport"/>
    <property type="evidence" value="ECO:0007669"/>
    <property type="project" value="TreeGrafter"/>
</dbReference>
<dbReference type="HOGENOM" id="CLU_017028_7_3_7"/>
<dbReference type="SUPFAM" id="SSF53850">
    <property type="entry name" value="Periplasmic binding protein-like II"/>
    <property type="match status" value="1"/>
</dbReference>
<evidence type="ECO:0000259" key="2">
    <source>
        <dbReference type="Pfam" id="PF00496"/>
    </source>
</evidence>
<dbReference type="PIRSF" id="PIRSF002741">
    <property type="entry name" value="MppA"/>
    <property type="match status" value="1"/>
</dbReference>
<feature type="signal peptide" evidence="1">
    <location>
        <begin position="1"/>
        <end position="35"/>
    </location>
</feature>
<dbReference type="OrthoDB" id="9772924at2"/>
<dbReference type="GO" id="GO:1904680">
    <property type="term" value="F:peptide transmembrane transporter activity"/>
    <property type="evidence" value="ECO:0007669"/>
    <property type="project" value="TreeGrafter"/>
</dbReference>
<name>E1QHJ5_DESB2</name>
<dbReference type="KEGG" id="dbr:Deba_1670"/>
<dbReference type="Proteomes" id="UP000009047">
    <property type="component" value="Chromosome"/>
</dbReference>
<dbReference type="InterPro" id="IPR030678">
    <property type="entry name" value="Peptide/Ni-bd"/>
</dbReference>
<feature type="chain" id="PRO_5003150276" evidence="1">
    <location>
        <begin position="36"/>
        <end position="506"/>
    </location>
</feature>
<keyword evidence="1" id="KW-0732">Signal</keyword>
<dbReference type="Pfam" id="PF00496">
    <property type="entry name" value="SBP_bac_5"/>
    <property type="match status" value="1"/>
</dbReference>
<proteinExistence type="predicted"/>
<evidence type="ECO:0000313" key="4">
    <source>
        <dbReference type="Proteomes" id="UP000009047"/>
    </source>
</evidence>
<feature type="domain" description="Solute-binding protein family 5" evidence="2">
    <location>
        <begin position="78"/>
        <end position="423"/>
    </location>
</feature>
<keyword evidence="4" id="KW-1185">Reference proteome</keyword>
<gene>
    <name evidence="3" type="ordered locus">Deba_1670</name>
</gene>
<dbReference type="STRING" id="644282.Deba_1670"/>
<dbReference type="GO" id="GO:0030288">
    <property type="term" value="C:outer membrane-bounded periplasmic space"/>
    <property type="evidence" value="ECO:0007669"/>
    <property type="project" value="UniProtKB-ARBA"/>
</dbReference>
<sequence>MNASLPERRGLTALAIIAALMTLLMLASSPQPAWAGGDASLVIGVGRDFLDGPDSRAFVHGSTNAWEALTYLGPDMRPLPWLASSWRVEDGGRRWRFKLRPGVKFHDGTDLTAAEAAQALRRIMNHPRYDAGGAYREVAKLEAVGDEVVFSLKRPSPNLASLVAYYGGPILKPSGFDQAGRIQKFIATGPYRLELARPNQSVELTAFGDYWGPKPRYRRVEFRHIPDAHTRVMALLAGAIDAVADVGAILPEQAAELADDPRVELKRREVATTHYLLFNCRRPPFADVRARRWLAELVDRRALVAALAGDSGEPASAPYTNLAVDWAFGLAAPPAAEQPAAPNRPLLILLHAGTTERWPYLDMAQIIQDRLRQAGWPAEIVVSEAGGYYEALRKSQFDLSLQPNTLMTGDPDFFYSYYLDQHGAANQGWRNQRAQKLIEAGRHEMDPRARREIYRQLAQIFGAELPLLALYHEHSIHAQRRGLAPALELDQNFRPLLTERGPWEAQ</sequence>